<dbReference type="Proteomes" id="UP001620339">
    <property type="component" value="Unassembled WGS sequence"/>
</dbReference>
<comment type="similarity">
    <text evidence="1">Belongs to the transposase 8 family.</text>
</comment>
<evidence type="ECO:0000313" key="2">
    <source>
        <dbReference type="EMBL" id="MFK2878719.1"/>
    </source>
</evidence>
<organism evidence="2 3">
    <name type="scientific">Rhodanobacter hydrolyticus</name>
    <dbReference type="NCBI Taxonomy" id="2250595"/>
    <lineage>
        <taxon>Bacteria</taxon>
        <taxon>Pseudomonadati</taxon>
        <taxon>Pseudomonadota</taxon>
        <taxon>Gammaproteobacteria</taxon>
        <taxon>Lysobacterales</taxon>
        <taxon>Rhodanobacteraceae</taxon>
        <taxon>Rhodanobacter</taxon>
    </lineage>
</organism>
<protein>
    <submittedName>
        <fullName evidence="2">Transposase</fullName>
    </submittedName>
</protein>
<evidence type="ECO:0000313" key="3">
    <source>
        <dbReference type="Proteomes" id="UP001620339"/>
    </source>
</evidence>
<dbReference type="SUPFAM" id="SSF46689">
    <property type="entry name" value="Homeodomain-like"/>
    <property type="match status" value="1"/>
</dbReference>
<dbReference type="EMBL" id="JADIKK010000008">
    <property type="protein sequence ID" value="MFK2878719.1"/>
    <property type="molecule type" value="Genomic_DNA"/>
</dbReference>
<dbReference type="InterPro" id="IPR036388">
    <property type="entry name" value="WH-like_DNA-bd_sf"/>
</dbReference>
<proteinExistence type="inferred from homology"/>
<dbReference type="Pfam" id="PF01527">
    <property type="entry name" value="HTH_Tnp_1"/>
    <property type="match status" value="1"/>
</dbReference>
<name>A0ABW8JB20_9GAMM</name>
<dbReference type="InterPro" id="IPR002514">
    <property type="entry name" value="Transposase_8"/>
</dbReference>
<accession>A0ABW8JB20</accession>
<dbReference type="RefSeq" id="WP_404615503.1">
    <property type="nucleotide sequence ID" value="NZ_JADIKK010000008.1"/>
</dbReference>
<sequence>MRVRFYPDELRDEAIRLVVEHRLTTSEAASKLGLRTEVVRVWVHRSRYRKTPLNDIEQLRACVKRLAMERDAFAGIAADFLDKAI</sequence>
<keyword evidence="3" id="KW-1185">Reference proteome</keyword>
<gene>
    <name evidence="2" type="ORF">ISP25_16735</name>
</gene>
<comment type="caution">
    <text evidence="2">The sequence shown here is derived from an EMBL/GenBank/DDBJ whole genome shotgun (WGS) entry which is preliminary data.</text>
</comment>
<evidence type="ECO:0000256" key="1">
    <source>
        <dbReference type="ARBA" id="ARBA00009964"/>
    </source>
</evidence>
<dbReference type="Gene3D" id="1.10.10.10">
    <property type="entry name" value="Winged helix-like DNA-binding domain superfamily/Winged helix DNA-binding domain"/>
    <property type="match status" value="1"/>
</dbReference>
<dbReference type="InterPro" id="IPR009057">
    <property type="entry name" value="Homeodomain-like_sf"/>
</dbReference>
<reference evidence="2 3" key="1">
    <citation type="submission" date="2020-10" db="EMBL/GenBank/DDBJ databases">
        <title>Phylogeny of dyella-like bacteria.</title>
        <authorList>
            <person name="Fu J."/>
        </authorList>
    </citation>
    <scope>NUCLEOTIDE SEQUENCE [LARGE SCALE GENOMIC DNA]</scope>
    <source>
        <strain evidence="2 3">KACC 19113</strain>
    </source>
</reference>